<evidence type="ECO:0000256" key="1">
    <source>
        <dbReference type="ARBA" id="ARBA00023015"/>
    </source>
</evidence>
<gene>
    <name evidence="5" type="ORF">E2F48_02405</name>
</gene>
<evidence type="ECO:0000256" key="2">
    <source>
        <dbReference type="ARBA" id="ARBA00023125"/>
    </source>
</evidence>
<dbReference type="GO" id="GO:0003677">
    <property type="term" value="F:DNA binding"/>
    <property type="evidence" value="ECO:0007669"/>
    <property type="project" value="UniProtKB-KW"/>
</dbReference>
<dbReference type="SMART" id="SM00345">
    <property type="entry name" value="HTH_GNTR"/>
    <property type="match status" value="1"/>
</dbReference>
<dbReference type="GO" id="GO:0003700">
    <property type="term" value="F:DNA-binding transcription factor activity"/>
    <property type="evidence" value="ECO:0007669"/>
    <property type="project" value="InterPro"/>
</dbReference>
<evidence type="ECO:0000256" key="3">
    <source>
        <dbReference type="ARBA" id="ARBA00023163"/>
    </source>
</evidence>
<keyword evidence="6" id="KW-1185">Reference proteome</keyword>
<evidence type="ECO:0000313" key="5">
    <source>
        <dbReference type="EMBL" id="TDK27976.1"/>
    </source>
</evidence>
<dbReference type="Gene3D" id="1.10.10.10">
    <property type="entry name" value="Winged helix-like DNA-binding domain superfamily/Winged helix DNA-binding domain"/>
    <property type="match status" value="1"/>
</dbReference>
<keyword evidence="3" id="KW-0804">Transcription</keyword>
<proteinExistence type="predicted"/>
<dbReference type="SUPFAM" id="SSF46785">
    <property type="entry name" value="Winged helix' DNA-binding domain"/>
    <property type="match status" value="1"/>
</dbReference>
<accession>A0A4R5U2T7</accession>
<dbReference type="InterPro" id="IPR036388">
    <property type="entry name" value="WH-like_DNA-bd_sf"/>
</dbReference>
<organism evidence="5 6">
    <name type="scientific">Arthrobacter crusticola</name>
    <dbReference type="NCBI Taxonomy" id="2547960"/>
    <lineage>
        <taxon>Bacteria</taxon>
        <taxon>Bacillati</taxon>
        <taxon>Actinomycetota</taxon>
        <taxon>Actinomycetes</taxon>
        <taxon>Micrococcales</taxon>
        <taxon>Micrococcaceae</taxon>
        <taxon>Arthrobacter</taxon>
    </lineage>
</organism>
<keyword evidence="1" id="KW-0805">Transcription regulation</keyword>
<dbReference type="AlphaFoldDB" id="A0A4R5U2T7"/>
<evidence type="ECO:0000313" key="6">
    <source>
        <dbReference type="Proteomes" id="UP000295411"/>
    </source>
</evidence>
<dbReference type="InterPro" id="IPR036390">
    <property type="entry name" value="WH_DNA-bd_sf"/>
</dbReference>
<dbReference type="InterPro" id="IPR000524">
    <property type="entry name" value="Tscrpt_reg_HTH_GntR"/>
</dbReference>
<dbReference type="PANTHER" id="PTHR38445:SF9">
    <property type="entry name" value="HTH-TYPE TRANSCRIPTIONAL REPRESSOR YTRA"/>
    <property type="match status" value="1"/>
</dbReference>
<dbReference type="RefSeq" id="WP_133402389.1">
    <property type="nucleotide sequence ID" value="NZ_SMTK01000001.1"/>
</dbReference>
<comment type="caution">
    <text evidence="5">The sequence shown here is derived from an EMBL/GenBank/DDBJ whole genome shotgun (WGS) entry which is preliminary data.</text>
</comment>
<name>A0A4R5U2T7_9MICC</name>
<dbReference type="PROSITE" id="PS50949">
    <property type="entry name" value="HTH_GNTR"/>
    <property type="match status" value="1"/>
</dbReference>
<dbReference type="CDD" id="cd07377">
    <property type="entry name" value="WHTH_GntR"/>
    <property type="match status" value="1"/>
</dbReference>
<dbReference type="PANTHER" id="PTHR38445">
    <property type="entry name" value="HTH-TYPE TRANSCRIPTIONAL REPRESSOR YTRA"/>
    <property type="match status" value="1"/>
</dbReference>
<feature type="domain" description="HTH gntR-type" evidence="4">
    <location>
        <begin position="10"/>
        <end position="78"/>
    </location>
</feature>
<protein>
    <submittedName>
        <fullName evidence="5">GntR family transcriptional regulator</fullName>
    </submittedName>
</protein>
<keyword evidence="2" id="KW-0238">DNA-binding</keyword>
<reference evidence="5 6" key="1">
    <citation type="submission" date="2019-03" db="EMBL/GenBank/DDBJ databases">
        <title>Arthrobacter sp. nov., an bacterium isolated from biocrust in Mu Us Desert.</title>
        <authorList>
            <person name="Lixiong L."/>
        </authorList>
    </citation>
    <scope>NUCLEOTIDE SEQUENCE [LARGE SCALE GENOMIC DNA]</scope>
    <source>
        <strain evidence="5 6">SLN-3</strain>
    </source>
</reference>
<dbReference type="OrthoDB" id="4307011at2"/>
<evidence type="ECO:0000259" key="4">
    <source>
        <dbReference type="PROSITE" id="PS50949"/>
    </source>
</evidence>
<dbReference type="Pfam" id="PF00392">
    <property type="entry name" value="GntR"/>
    <property type="match status" value="1"/>
</dbReference>
<dbReference type="EMBL" id="SMTK01000001">
    <property type="protein sequence ID" value="TDK27976.1"/>
    <property type="molecule type" value="Genomic_DNA"/>
</dbReference>
<sequence>MISVDASSVLSPAEQIRSQLAAQIRTGQLQQDSRLPPVRQLAADLRVAPGTVAKAYKELESMGLIRTARAAGTRVNPGHTATGPLIRAAEELARQAAAEGLDLIGAQGLLAHAWIEASGGSGGTYQR</sequence>
<dbReference type="Proteomes" id="UP000295411">
    <property type="component" value="Unassembled WGS sequence"/>
</dbReference>